<protein>
    <submittedName>
        <fullName evidence="1">Uncharacterized protein</fullName>
    </submittedName>
</protein>
<evidence type="ECO:0000313" key="2">
    <source>
        <dbReference type="Proteomes" id="UP001201812"/>
    </source>
</evidence>
<accession>A0AAD4NE90</accession>
<keyword evidence="2" id="KW-1185">Reference proteome</keyword>
<gene>
    <name evidence="1" type="ORF">DdX_03252</name>
</gene>
<sequence length="90" mass="10244">MASLFRSFEPRVADLWELVVETNSNGNEISQRTVPSGVVFEKVEAEDKPDLNLEAIVCKRGETDMRQINWAHHPVYNVAWTNPSLDMEAN</sequence>
<dbReference type="AlphaFoldDB" id="A0AAD4NE90"/>
<evidence type="ECO:0000313" key="1">
    <source>
        <dbReference type="EMBL" id="KAI1726530.1"/>
    </source>
</evidence>
<dbReference type="EMBL" id="JAKKPZ010000002">
    <property type="protein sequence ID" value="KAI1726530.1"/>
    <property type="molecule type" value="Genomic_DNA"/>
</dbReference>
<dbReference type="Proteomes" id="UP001201812">
    <property type="component" value="Unassembled WGS sequence"/>
</dbReference>
<organism evidence="1 2">
    <name type="scientific">Ditylenchus destructor</name>
    <dbReference type="NCBI Taxonomy" id="166010"/>
    <lineage>
        <taxon>Eukaryota</taxon>
        <taxon>Metazoa</taxon>
        <taxon>Ecdysozoa</taxon>
        <taxon>Nematoda</taxon>
        <taxon>Chromadorea</taxon>
        <taxon>Rhabditida</taxon>
        <taxon>Tylenchina</taxon>
        <taxon>Tylenchomorpha</taxon>
        <taxon>Sphaerularioidea</taxon>
        <taxon>Anguinidae</taxon>
        <taxon>Anguininae</taxon>
        <taxon>Ditylenchus</taxon>
    </lineage>
</organism>
<name>A0AAD4NE90_9BILA</name>
<reference evidence="1" key="1">
    <citation type="submission" date="2022-01" db="EMBL/GenBank/DDBJ databases">
        <title>Genome Sequence Resource for Two Populations of Ditylenchus destructor, the Migratory Endoparasitic Phytonematode.</title>
        <authorList>
            <person name="Zhang H."/>
            <person name="Lin R."/>
            <person name="Xie B."/>
        </authorList>
    </citation>
    <scope>NUCLEOTIDE SEQUENCE</scope>
    <source>
        <strain evidence="1">BazhouSP</strain>
    </source>
</reference>
<comment type="caution">
    <text evidence="1">The sequence shown here is derived from an EMBL/GenBank/DDBJ whole genome shotgun (WGS) entry which is preliminary data.</text>
</comment>
<proteinExistence type="predicted"/>